<reference evidence="2" key="2">
    <citation type="submission" date="2021-02" db="UniProtKB">
        <authorList>
            <consortium name="EnsemblMetazoa"/>
        </authorList>
    </citation>
    <scope>IDENTIFICATION</scope>
    <source>
        <strain evidence="2">JHB</strain>
    </source>
</reference>
<protein>
    <submittedName>
        <fullName evidence="1 2">Cleavage and polyadenylation specificity factor</fullName>
    </submittedName>
</protein>
<organism>
    <name type="scientific">Culex quinquefasciatus</name>
    <name type="common">Southern house mosquito</name>
    <name type="synonym">Culex pungens</name>
    <dbReference type="NCBI Taxonomy" id="7176"/>
    <lineage>
        <taxon>Eukaryota</taxon>
        <taxon>Metazoa</taxon>
        <taxon>Ecdysozoa</taxon>
        <taxon>Arthropoda</taxon>
        <taxon>Hexapoda</taxon>
        <taxon>Insecta</taxon>
        <taxon>Pterygota</taxon>
        <taxon>Neoptera</taxon>
        <taxon>Endopterygota</taxon>
        <taxon>Diptera</taxon>
        <taxon>Nematocera</taxon>
        <taxon>Culicoidea</taxon>
        <taxon>Culicidae</taxon>
        <taxon>Culicinae</taxon>
        <taxon>Culicini</taxon>
        <taxon>Culex</taxon>
        <taxon>Culex</taxon>
    </lineage>
</organism>
<accession>B0WM72</accession>
<dbReference type="VEuPathDB" id="VectorBase:CPIJ008171"/>
<evidence type="ECO:0000313" key="3">
    <source>
        <dbReference type="Proteomes" id="UP000002320"/>
    </source>
</evidence>
<evidence type="ECO:0000313" key="1">
    <source>
        <dbReference type="EMBL" id="EDS30906.1"/>
    </source>
</evidence>
<reference evidence="1" key="1">
    <citation type="submission" date="2007-03" db="EMBL/GenBank/DDBJ databases">
        <title>Annotation of Culex pipiens quinquefasciatus.</title>
        <authorList>
            <consortium name="The Broad Institute Genome Sequencing Platform"/>
            <person name="Atkinson P.W."/>
            <person name="Hemingway J."/>
            <person name="Christensen B.M."/>
            <person name="Higgs S."/>
            <person name="Kodira C."/>
            <person name="Hannick L."/>
            <person name="Megy K."/>
            <person name="O'Leary S."/>
            <person name="Pearson M."/>
            <person name="Haas B.J."/>
            <person name="Mauceli E."/>
            <person name="Wortman J.R."/>
            <person name="Lee N.H."/>
            <person name="Guigo R."/>
            <person name="Stanke M."/>
            <person name="Alvarado L."/>
            <person name="Amedeo P."/>
            <person name="Antoine C.H."/>
            <person name="Arensburger P."/>
            <person name="Bidwell S.L."/>
            <person name="Crawford M."/>
            <person name="Camaro F."/>
            <person name="Devon K."/>
            <person name="Engels R."/>
            <person name="Hammond M."/>
            <person name="Howarth C."/>
            <person name="Koehrsen M."/>
            <person name="Lawson D."/>
            <person name="Montgomery P."/>
            <person name="Nene V."/>
            <person name="Nusbaum C."/>
            <person name="Puiu D."/>
            <person name="Romero-Severson J."/>
            <person name="Severson D.W."/>
            <person name="Shumway M."/>
            <person name="Sisk P."/>
            <person name="Stolte C."/>
            <person name="Zeng Q."/>
            <person name="Eisenstadt E."/>
            <person name="Fraser-Liggett C."/>
            <person name="Strausberg R."/>
            <person name="Galagan J."/>
            <person name="Birren B."/>
            <person name="Collins F.H."/>
        </authorList>
    </citation>
    <scope>NUCLEOTIDE SEQUENCE [LARGE SCALE GENOMIC DNA]</scope>
    <source>
        <strain evidence="1">JHB</strain>
    </source>
</reference>
<dbReference type="OrthoDB" id="10249535at2759"/>
<dbReference type="VEuPathDB" id="VectorBase:CQUJHB005609"/>
<gene>
    <name evidence="2" type="primary">6040411</name>
    <name evidence="1" type="ORF">CpipJ_CPIJ008171</name>
</gene>
<dbReference type="KEGG" id="cqu:CpipJ_CPIJ008171"/>
<dbReference type="HOGENOM" id="CLU_1166831_0_0_1"/>
<dbReference type="EMBL" id="DS231995">
    <property type="protein sequence ID" value="EDS30906.1"/>
    <property type="molecule type" value="Genomic_DNA"/>
</dbReference>
<dbReference type="eggNOG" id="KOG1136">
    <property type="taxonomic scope" value="Eukaryota"/>
</dbReference>
<dbReference type="EnsemblMetazoa" id="CPIJ008171-RA">
    <property type="protein sequence ID" value="CPIJ008171-PA"/>
    <property type="gene ID" value="CPIJ008171"/>
</dbReference>
<dbReference type="Proteomes" id="UP000002320">
    <property type="component" value="Unassembled WGS sequence"/>
</dbReference>
<dbReference type="STRING" id="7176.B0WM72"/>
<keyword evidence="3" id="KW-1185">Reference proteome</keyword>
<evidence type="ECO:0000313" key="2">
    <source>
        <dbReference type="EnsemblMetazoa" id="CPIJ008171-PA"/>
    </source>
</evidence>
<name>B0WM72_CULQU</name>
<dbReference type="InParanoid" id="B0WM72"/>
<proteinExistence type="predicted"/>
<sequence length="238" mass="26637">MFLQTGLGCGFVVFVAFESPKPCNKEILRKVRRAVASGRRTAKNAEPPDSKRRRIVHGPFVMQDNKWFQPSRDPVKIDKPDPESRTMEELYNLLNERLAGWTITMITMVENGNGRYNETPCTKFINKNSKGESSQKVLEKCAEVLLRVFAQTQGSCFPKLRRLGSRRRRRLKIVCVVRSGRILAVCLEREFAAAEIAEDLGPAAEEGLEQKGSGFNGLRSADGENKTVDCLSLCSGVI</sequence>
<dbReference type="AlphaFoldDB" id="B0WM72"/>